<evidence type="ECO:0000313" key="1">
    <source>
        <dbReference type="EMBL" id="AKF03990.1"/>
    </source>
</evidence>
<gene>
    <name evidence="1" type="ORF">DB32_001139</name>
</gene>
<dbReference type="PANTHER" id="PTHR33361">
    <property type="entry name" value="GLR0591 PROTEIN"/>
    <property type="match status" value="1"/>
</dbReference>
<dbReference type="EMBL" id="CP011125">
    <property type="protein sequence ID" value="AKF03990.1"/>
    <property type="molecule type" value="Genomic_DNA"/>
</dbReference>
<name>A0A0F6W0A0_9BACT</name>
<dbReference type="AlphaFoldDB" id="A0A0F6W0A0"/>
<dbReference type="Pfam" id="PF05960">
    <property type="entry name" value="DUF885"/>
    <property type="match status" value="1"/>
</dbReference>
<sequence>MTDFAGLRAAFFDRWRDAHPDEAGTLGIVDPVGRLCDPSREAIEDEARALGAMLRALEPCPVDGEARLDAWMITSWARHEVRRVARGAHLANVELGLLPYHLLRHHLVHAEDETARAVAASRIRAIPAFLAAHERTLAAGIAEGVRAHAGTVQWIAERSLPAIARALDDLGAPDAARAYEAHARFLNDRVRPSARTSGAIGAEETRARLGDMALSLETSLAEAHVELERAHDGLVRAAARVPELDGARDVAAVRAAMQPLYARSIASRDDDVIPAYEALVTRASAFARAHGLVPFDDALAVRVGVLPPAIAEAGHAQNWAAPLVAPQPRADFLVARDARVHPAMAAPLLAVHEAVPGHALQSLAFARAHGRDPRPVRFLAIADDVAMARSYFGAMLSIEGWATWVEHRMLELGFYEGLATVYAWNVRAIRAARVIVDLGIHGETMSIAEARSFLNDRALLPDSIATREVARYQRIPLQALTYLTGALAIERHLAPHRARGDETRAIAALLAAGPVPPALL</sequence>
<dbReference type="RefSeq" id="WP_053231392.1">
    <property type="nucleotide sequence ID" value="NZ_CP011125.1"/>
</dbReference>
<dbReference type="PANTHER" id="PTHR33361:SF2">
    <property type="entry name" value="DUF885 DOMAIN-CONTAINING PROTEIN"/>
    <property type="match status" value="1"/>
</dbReference>
<evidence type="ECO:0000313" key="2">
    <source>
        <dbReference type="Proteomes" id="UP000034883"/>
    </source>
</evidence>
<dbReference type="Proteomes" id="UP000034883">
    <property type="component" value="Chromosome"/>
</dbReference>
<keyword evidence="2" id="KW-1185">Reference proteome</keyword>
<protein>
    <recommendedName>
        <fullName evidence="3">DUF885 domain-containing protein</fullName>
    </recommendedName>
</protein>
<dbReference type="STRING" id="927083.DB32_001139"/>
<organism evidence="1 2">
    <name type="scientific">Sandaracinus amylolyticus</name>
    <dbReference type="NCBI Taxonomy" id="927083"/>
    <lineage>
        <taxon>Bacteria</taxon>
        <taxon>Pseudomonadati</taxon>
        <taxon>Myxococcota</taxon>
        <taxon>Polyangia</taxon>
        <taxon>Polyangiales</taxon>
        <taxon>Sandaracinaceae</taxon>
        <taxon>Sandaracinus</taxon>
    </lineage>
</organism>
<dbReference type="KEGG" id="samy:DB32_001139"/>
<evidence type="ECO:0008006" key="3">
    <source>
        <dbReference type="Google" id="ProtNLM"/>
    </source>
</evidence>
<dbReference type="InterPro" id="IPR010281">
    <property type="entry name" value="DUF885"/>
</dbReference>
<dbReference type="OrthoDB" id="9760040at2"/>
<proteinExistence type="predicted"/>
<accession>A0A0F6W0A0</accession>
<reference evidence="1 2" key="1">
    <citation type="submission" date="2015-03" db="EMBL/GenBank/DDBJ databases">
        <title>Genome assembly of Sandaracinus amylolyticus DSM 53668.</title>
        <authorList>
            <person name="Sharma G."/>
            <person name="Subramanian S."/>
        </authorList>
    </citation>
    <scope>NUCLEOTIDE SEQUENCE [LARGE SCALE GENOMIC DNA]</scope>
    <source>
        <strain evidence="1 2">DSM 53668</strain>
    </source>
</reference>